<proteinExistence type="predicted"/>
<organism evidence="1 2">
    <name type="scientific">Ruminiclostridium herbifermentans</name>
    <dbReference type="NCBI Taxonomy" id="2488810"/>
    <lineage>
        <taxon>Bacteria</taxon>
        <taxon>Bacillati</taxon>
        <taxon>Bacillota</taxon>
        <taxon>Clostridia</taxon>
        <taxon>Eubacteriales</taxon>
        <taxon>Oscillospiraceae</taxon>
        <taxon>Ruminiclostridium</taxon>
    </lineage>
</organism>
<dbReference type="InterPro" id="IPR037523">
    <property type="entry name" value="VOC_core"/>
</dbReference>
<dbReference type="InterPro" id="IPR025870">
    <property type="entry name" value="Glyoxalase-like_dom"/>
</dbReference>
<evidence type="ECO:0000313" key="2">
    <source>
        <dbReference type="Proteomes" id="UP000306409"/>
    </source>
</evidence>
<sequence length="157" mass="17923">MKYITTLIAVKDMEKSKKFYHDVLGLEVVADFGANVALTGGISLQTADTWKDFIYKQESDIIFGNNAGELYFEEDDIDSFVEKLNSFDIEYVHPLIEHSWGQRAVRFYDPDKHIIEVGENMAMVIKRFMKSGLSVEETAERLYASVEYVMGCLEGRG</sequence>
<dbReference type="Gene3D" id="3.10.180.10">
    <property type="entry name" value="2,3-Dihydroxybiphenyl 1,2-Dioxygenase, domain 1"/>
    <property type="match status" value="1"/>
</dbReference>
<dbReference type="SUPFAM" id="SSF54593">
    <property type="entry name" value="Glyoxalase/Bleomycin resistance protein/Dihydroxybiphenyl dioxygenase"/>
    <property type="match status" value="1"/>
</dbReference>
<evidence type="ECO:0000313" key="1">
    <source>
        <dbReference type="EMBL" id="QNU66026.1"/>
    </source>
</evidence>
<dbReference type="PROSITE" id="PS51819">
    <property type="entry name" value="VOC"/>
    <property type="match status" value="1"/>
</dbReference>
<dbReference type="InterPro" id="IPR029068">
    <property type="entry name" value="Glyas_Bleomycin-R_OHBP_Dase"/>
</dbReference>
<accession>A0A4U7JH74</accession>
<keyword evidence="2" id="KW-1185">Reference proteome</keyword>
<dbReference type="EMBL" id="CP061336">
    <property type="protein sequence ID" value="QNU66026.1"/>
    <property type="molecule type" value="Genomic_DNA"/>
</dbReference>
<dbReference type="OrthoDB" id="9815599at2"/>
<dbReference type="AlphaFoldDB" id="A0A4U7JH74"/>
<reference evidence="1 2" key="1">
    <citation type="submission" date="2020-09" db="EMBL/GenBank/DDBJ databases">
        <title>Characterization and genome sequencing of Ruminiclostridium sp. nov. MA18.</title>
        <authorList>
            <person name="Rettenmaier R."/>
            <person name="Kowollik M.-L."/>
            <person name="Liebl W."/>
            <person name="Zverlov V."/>
        </authorList>
    </citation>
    <scope>NUCLEOTIDE SEQUENCE [LARGE SCALE GENOMIC DNA]</scope>
    <source>
        <strain evidence="1 2">MA18</strain>
    </source>
</reference>
<dbReference type="KEGG" id="rher:EHE19_014205"/>
<dbReference type="Pfam" id="PF12681">
    <property type="entry name" value="Glyoxalase_2"/>
    <property type="match status" value="1"/>
</dbReference>
<dbReference type="Proteomes" id="UP000306409">
    <property type="component" value="Chromosome"/>
</dbReference>
<dbReference type="RefSeq" id="WP_137696775.1">
    <property type="nucleotide sequence ID" value="NZ_CP061336.1"/>
</dbReference>
<name>A0A4U7JH74_9FIRM</name>
<protein>
    <submittedName>
        <fullName evidence="1">VOC family protein</fullName>
    </submittedName>
</protein>
<gene>
    <name evidence="1" type="ORF">EHE19_014205</name>
</gene>